<protein>
    <submittedName>
        <fullName evidence="2">Uncharacterized protein</fullName>
    </submittedName>
</protein>
<name>A0A5N5T907_9CRUS</name>
<dbReference type="EMBL" id="SEYY01005827">
    <property type="protein sequence ID" value="KAB7503123.1"/>
    <property type="molecule type" value="Genomic_DNA"/>
</dbReference>
<dbReference type="AlphaFoldDB" id="A0A5N5T907"/>
<feature type="non-terminal residue" evidence="2">
    <location>
        <position position="1"/>
    </location>
</feature>
<evidence type="ECO:0000313" key="2">
    <source>
        <dbReference type="EMBL" id="KAB7503123.1"/>
    </source>
</evidence>
<dbReference type="Proteomes" id="UP000326759">
    <property type="component" value="Unassembled WGS sequence"/>
</dbReference>
<reference evidence="2 3" key="1">
    <citation type="journal article" date="2019" name="PLoS Biol.">
        <title>Sex chromosomes control vertical transmission of feminizing Wolbachia symbionts in an isopod.</title>
        <authorList>
            <person name="Becking T."/>
            <person name="Chebbi M.A."/>
            <person name="Giraud I."/>
            <person name="Moumen B."/>
            <person name="Laverre T."/>
            <person name="Caubet Y."/>
            <person name="Peccoud J."/>
            <person name="Gilbert C."/>
            <person name="Cordaux R."/>
        </authorList>
    </citation>
    <scope>NUCLEOTIDE SEQUENCE [LARGE SCALE GENOMIC DNA]</scope>
    <source>
        <strain evidence="2">ANa2</strain>
        <tissue evidence="2">Whole body excluding digestive tract and cuticle</tissue>
    </source>
</reference>
<sequence length="84" mass="9619">PVFRRPRWVTTPTGEENDIGINTEEEIDPDFLAFMEDEEEDPIAQNTKSQRAKVLPQTLSEDSSDDSNEENLLFKIKDSAHGRK</sequence>
<evidence type="ECO:0000256" key="1">
    <source>
        <dbReference type="SAM" id="MobiDB-lite"/>
    </source>
</evidence>
<comment type="caution">
    <text evidence="2">The sequence shown here is derived from an EMBL/GenBank/DDBJ whole genome shotgun (WGS) entry which is preliminary data.</text>
</comment>
<proteinExistence type="predicted"/>
<feature type="region of interest" description="Disordered" evidence="1">
    <location>
        <begin position="41"/>
        <end position="84"/>
    </location>
</feature>
<evidence type="ECO:0000313" key="3">
    <source>
        <dbReference type="Proteomes" id="UP000326759"/>
    </source>
</evidence>
<feature type="region of interest" description="Disordered" evidence="1">
    <location>
        <begin position="1"/>
        <end position="20"/>
    </location>
</feature>
<keyword evidence="3" id="KW-1185">Reference proteome</keyword>
<gene>
    <name evidence="2" type="ORF">Anas_12656</name>
</gene>
<feature type="compositionally biased region" description="Basic and acidic residues" evidence="1">
    <location>
        <begin position="75"/>
        <end position="84"/>
    </location>
</feature>
<accession>A0A5N5T907</accession>
<organism evidence="2 3">
    <name type="scientific">Armadillidium nasatum</name>
    <dbReference type="NCBI Taxonomy" id="96803"/>
    <lineage>
        <taxon>Eukaryota</taxon>
        <taxon>Metazoa</taxon>
        <taxon>Ecdysozoa</taxon>
        <taxon>Arthropoda</taxon>
        <taxon>Crustacea</taxon>
        <taxon>Multicrustacea</taxon>
        <taxon>Malacostraca</taxon>
        <taxon>Eumalacostraca</taxon>
        <taxon>Peracarida</taxon>
        <taxon>Isopoda</taxon>
        <taxon>Oniscidea</taxon>
        <taxon>Crinocheta</taxon>
        <taxon>Armadillidiidae</taxon>
        <taxon>Armadillidium</taxon>
    </lineage>
</organism>